<keyword evidence="3" id="KW-1185">Reference proteome</keyword>
<dbReference type="EMBL" id="CAJNOH010014825">
    <property type="protein sequence ID" value="CAF1558742.1"/>
    <property type="molecule type" value="Genomic_DNA"/>
</dbReference>
<name>A0A816GNB1_9BILA</name>
<feature type="non-terminal residue" evidence="2">
    <location>
        <position position="1"/>
    </location>
</feature>
<evidence type="ECO:0000313" key="1">
    <source>
        <dbReference type="EMBL" id="CAF1558742.1"/>
    </source>
</evidence>
<dbReference type="Proteomes" id="UP000663854">
    <property type="component" value="Unassembled WGS sequence"/>
</dbReference>
<evidence type="ECO:0000313" key="3">
    <source>
        <dbReference type="Proteomes" id="UP000663870"/>
    </source>
</evidence>
<feature type="non-terminal residue" evidence="2">
    <location>
        <position position="139"/>
    </location>
</feature>
<comment type="caution">
    <text evidence="2">The sequence shown here is derived from an EMBL/GenBank/DDBJ whole genome shotgun (WGS) entry which is preliminary data.</text>
</comment>
<dbReference type="Proteomes" id="UP000663870">
    <property type="component" value="Unassembled WGS sequence"/>
</dbReference>
<sequence>DLRQRLVVIQPELLHLNDEIENLSKELNVVSLENDIINLKDNFIRISNDVREKFHSHRSATVIVNDIKRYLAYLEDLLSQCSIESRTRYHRDISEIKDQLERMMYWRCLFEHTEPLIKRLPTYYLYDLQSTEAALEIFH</sequence>
<dbReference type="EMBL" id="CAJNOL010016739">
    <property type="protein sequence ID" value="CAF1676197.1"/>
    <property type="molecule type" value="Genomic_DNA"/>
</dbReference>
<proteinExistence type="predicted"/>
<dbReference type="AlphaFoldDB" id="A0A816GNB1"/>
<protein>
    <submittedName>
        <fullName evidence="2">Uncharacterized protein</fullName>
    </submittedName>
</protein>
<evidence type="ECO:0000313" key="2">
    <source>
        <dbReference type="EMBL" id="CAF1676197.1"/>
    </source>
</evidence>
<accession>A0A816GNB1</accession>
<reference evidence="2" key="1">
    <citation type="submission" date="2021-02" db="EMBL/GenBank/DDBJ databases">
        <authorList>
            <person name="Nowell W R."/>
        </authorList>
    </citation>
    <scope>NUCLEOTIDE SEQUENCE</scope>
</reference>
<organism evidence="2 3">
    <name type="scientific">Rotaria sordida</name>
    <dbReference type="NCBI Taxonomy" id="392033"/>
    <lineage>
        <taxon>Eukaryota</taxon>
        <taxon>Metazoa</taxon>
        <taxon>Spiralia</taxon>
        <taxon>Gnathifera</taxon>
        <taxon>Rotifera</taxon>
        <taxon>Eurotatoria</taxon>
        <taxon>Bdelloidea</taxon>
        <taxon>Philodinida</taxon>
        <taxon>Philodinidae</taxon>
        <taxon>Rotaria</taxon>
    </lineage>
</organism>
<gene>
    <name evidence="2" type="ORF">JXQ802_LOCUS58406</name>
    <name evidence="1" type="ORF">PYM288_LOCUS41778</name>
</gene>